<dbReference type="GO" id="GO:0005694">
    <property type="term" value="C:chromosome"/>
    <property type="evidence" value="ECO:0007669"/>
    <property type="project" value="TreeGrafter"/>
</dbReference>
<dbReference type="GO" id="GO:0043138">
    <property type="term" value="F:3'-5' DNA helicase activity"/>
    <property type="evidence" value="ECO:0007669"/>
    <property type="project" value="TreeGrafter"/>
</dbReference>
<dbReference type="SMART" id="SM00490">
    <property type="entry name" value="HELICc"/>
    <property type="match status" value="1"/>
</dbReference>
<keyword evidence="3 8" id="KW-0347">Helicase</keyword>
<dbReference type="EMBL" id="QUWK01000005">
    <property type="protein sequence ID" value="RFU95193.1"/>
    <property type="molecule type" value="Genomic_DNA"/>
</dbReference>
<dbReference type="PANTHER" id="PTHR13710">
    <property type="entry name" value="DNA HELICASE RECQ FAMILY MEMBER"/>
    <property type="match status" value="1"/>
</dbReference>
<dbReference type="InterPro" id="IPR027417">
    <property type="entry name" value="P-loop_NTPase"/>
</dbReference>
<protein>
    <submittedName>
        <fullName evidence="8">ATP-dependent DNA helicase RecQ</fullName>
    </submittedName>
</protein>
<dbReference type="PANTHER" id="PTHR13710:SF108">
    <property type="entry name" value="ATP-DEPENDENT DNA HELICASE Q4"/>
    <property type="match status" value="1"/>
</dbReference>
<keyword evidence="2" id="KW-0378">Hydrolase</keyword>
<dbReference type="NCBIfam" id="TIGR00614">
    <property type="entry name" value="recQ_fam"/>
    <property type="match status" value="1"/>
</dbReference>
<feature type="region of interest" description="Disordered" evidence="5">
    <location>
        <begin position="530"/>
        <end position="559"/>
    </location>
</feature>
<name>A0A372MIC3_9SPIR</name>
<dbReference type="InterPro" id="IPR001650">
    <property type="entry name" value="Helicase_C-like"/>
</dbReference>
<feature type="domain" description="Helicase C-terminal" evidence="7">
    <location>
        <begin position="271"/>
        <end position="415"/>
    </location>
</feature>
<reference evidence="9" key="1">
    <citation type="submission" date="2018-08" db="EMBL/GenBank/DDBJ databases">
        <authorList>
            <person name="Grouzdev D.S."/>
            <person name="Krutkina M.S."/>
        </authorList>
    </citation>
    <scope>NUCLEOTIDE SEQUENCE [LARGE SCALE GENOMIC DNA]</scope>
    <source>
        <strain evidence="9">4-11</strain>
    </source>
</reference>
<evidence type="ECO:0000256" key="3">
    <source>
        <dbReference type="ARBA" id="ARBA00022806"/>
    </source>
</evidence>
<dbReference type="CDD" id="cd17920">
    <property type="entry name" value="DEXHc_RecQ"/>
    <property type="match status" value="1"/>
</dbReference>
<gene>
    <name evidence="8" type="ORF">DYP60_06090</name>
</gene>
<dbReference type="Pfam" id="PF00270">
    <property type="entry name" value="DEAD"/>
    <property type="match status" value="1"/>
</dbReference>
<dbReference type="Gene3D" id="3.40.50.300">
    <property type="entry name" value="P-loop containing nucleotide triphosphate hydrolases"/>
    <property type="match status" value="2"/>
</dbReference>
<reference evidence="8 9" key="2">
    <citation type="submission" date="2018-09" db="EMBL/GenBank/DDBJ databases">
        <title>Genome of Sphaerochaeta halotolerans strain 4-11.</title>
        <authorList>
            <person name="Nazina T.N."/>
            <person name="Sokolova D.S."/>
        </authorList>
    </citation>
    <scope>NUCLEOTIDE SEQUENCE [LARGE SCALE GENOMIC DNA]</scope>
    <source>
        <strain evidence="8 9">4-11</strain>
    </source>
</reference>
<evidence type="ECO:0000256" key="4">
    <source>
        <dbReference type="ARBA" id="ARBA00022840"/>
    </source>
</evidence>
<evidence type="ECO:0000259" key="6">
    <source>
        <dbReference type="PROSITE" id="PS51192"/>
    </source>
</evidence>
<dbReference type="GO" id="GO:0009378">
    <property type="term" value="F:four-way junction helicase activity"/>
    <property type="evidence" value="ECO:0007669"/>
    <property type="project" value="TreeGrafter"/>
</dbReference>
<dbReference type="SMART" id="SM00487">
    <property type="entry name" value="DEXDc"/>
    <property type="match status" value="1"/>
</dbReference>
<dbReference type="GO" id="GO:0005524">
    <property type="term" value="F:ATP binding"/>
    <property type="evidence" value="ECO:0007669"/>
    <property type="project" value="UniProtKB-KW"/>
</dbReference>
<dbReference type="InterPro" id="IPR011545">
    <property type="entry name" value="DEAD/DEAH_box_helicase_dom"/>
</dbReference>
<organism evidence="8 9">
    <name type="scientific">Sphaerochaeta halotolerans</name>
    <dbReference type="NCBI Taxonomy" id="2293840"/>
    <lineage>
        <taxon>Bacteria</taxon>
        <taxon>Pseudomonadati</taxon>
        <taxon>Spirochaetota</taxon>
        <taxon>Spirochaetia</taxon>
        <taxon>Spirochaetales</taxon>
        <taxon>Sphaerochaetaceae</taxon>
        <taxon>Sphaerochaeta</taxon>
    </lineage>
</organism>
<keyword evidence="4" id="KW-0067">ATP-binding</keyword>
<feature type="domain" description="Helicase ATP-binding" evidence="6">
    <location>
        <begin position="74"/>
        <end position="242"/>
    </location>
</feature>
<evidence type="ECO:0000256" key="5">
    <source>
        <dbReference type="SAM" id="MobiDB-lite"/>
    </source>
</evidence>
<dbReference type="GO" id="GO:0000724">
    <property type="term" value="P:double-strand break repair via homologous recombination"/>
    <property type="evidence" value="ECO:0007669"/>
    <property type="project" value="TreeGrafter"/>
</dbReference>
<dbReference type="Pfam" id="PF00271">
    <property type="entry name" value="Helicase_C"/>
    <property type="match status" value="1"/>
</dbReference>
<evidence type="ECO:0000256" key="1">
    <source>
        <dbReference type="ARBA" id="ARBA00022741"/>
    </source>
</evidence>
<evidence type="ECO:0000313" key="8">
    <source>
        <dbReference type="EMBL" id="RFU95193.1"/>
    </source>
</evidence>
<keyword evidence="1" id="KW-0547">Nucleotide-binding</keyword>
<dbReference type="PROSITE" id="PS51194">
    <property type="entry name" value="HELICASE_CTER"/>
    <property type="match status" value="1"/>
</dbReference>
<keyword evidence="9" id="KW-1185">Reference proteome</keyword>
<dbReference type="GO" id="GO:0016787">
    <property type="term" value="F:hydrolase activity"/>
    <property type="evidence" value="ECO:0007669"/>
    <property type="project" value="UniProtKB-KW"/>
</dbReference>
<accession>A0A372MIC3</accession>
<proteinExistence type="predicted"/>
<evidence type="ECO:0000259" key="7">
    <source>
        <dbReference type="PROSITE" id="PS51194"/>
    </source>
</evidence>
<dbReference type="Proteomes" id="UP000264002">
    <property type="component" value="Unassembled WGS sequence"/>
</dbReference>
<dbReference type="InterPro" id="IPR004589">
    <property type="entry name" value="DNA_helicase_ATP-dep_RecQ"/>
</dbReference>
<dbReference type="PROSITE" id="PS51192">
    <property type="entry name" value="HELICASE_ATP_BIND_1"/>
    <property type="match status" value="1"/>
</dbReference>
<evidence type="ECO:0000313" key="9">
    <source>
        <dbReference type="Proteomes" id="UP000264002"/>
    </source>
</evidence>
<sequence>MQSAHHLLQRQTEARSNRSFLKQGCTDASFLGMKDEIYTHFQEGQIQRLLRERFSISSLYPFQQLVIQHIIEEDCKENSHAGTVVVLPTGGGKSLCFMLPSLLVEGITVLVYPLLSLMHDQIRRLEEVSIPYICIQGGQSHAERKLLLARLTAGKAKILVTNAECLSLPSVITVLSQVTISLLVLDEAHTIVSWGEGFRPALAAVGSIIQYLPVRQVLCFTATADERVLLGLNRLIFPNAKPHLIHASSNRTNITYHVIRTLSKNQSIAGLLCQKNLLPALIFCSTRKQAQVSAHRLLYALPDLPVRYYHAGLTKDERGYLEKWFNDSEYGVLFATKAFGMGIDVKGIRCVIHHDLSEDVLSFLQESGRAGRDGKPALSISLLDGSETPSPLASILYSTDCCFRKGLLEAMNEPFEYCGGCDVCNHDVSLKRQGEEAILKSVLVHPLRFSPSSLASMLQNTKCWYSYGGTLSSWGMQEVQEAIMLLIKEGKLHCITRAKRRLYIDYKVIPTLLTTLHSWLRLTYESAKEKAEENRPQLPYHASSIPPGQGNAKLQDDAG</sequence>
<dbReference type="InterPro" id="IPR014001">
    <property type="entry name" value="Helicase_ATP-bd"/>
</dbReference>
<comment type="caution">
    <text evidence="8">The sequence shown here is derived from an EMBL/GenBank/DDBJ whole genome shotgun (WGS) entry which is preliminary data.</text>
</comment>
<evidence type="ECO:0000256" key="2">
    <source>
        <dbReference type="ARBA" id="ARBA00022801"/>
    </source>
</evidence>
<dbReference type="AlphaFoldDB" id="A0A372MIC3"/>
<dbReference type="GO" id="GO:0005737">
    <property type="term" value="C:cytoplasm"/>
    <property type="evidence" value="ECO:0007669"/>
    <property type="project" value="TreeGrafter"/>
</dbReference>
<dbReference type="GO" id="GO:0003676">
    <property type="term" value="F:nucleic acid binding"/>
    <property type="evidence" value="ECO:0007669"/>
    <property type="project" value="InterPro"/>
</dbReference>
<dbReference type="SUPFAM" id="SSF52540">
    <property type="entry name" value="P-loop containing nucleoside triphosphate hydrolases"/>
    <property type="match status" value="1"/>
</dbReference>